<dbReference type="Proteomes" id="UP001501578">
    <property type="component" value="Unassembled WGS sequence"/>
</dbReference>
<sequence>MCDGHFSDWLGHLCGLCLALRDEHGQAARLVTNYDALLVSVLAEAQVPAAAPRRTAGPCPLRGFRGAEVVRSDGARLAASVSLILAATKLRDHVSDGDGLYARRAVAAGAARTAARWTRAGTSTARDLAFDPAPLVAAAERQTGLERRGEAGLLELTAPAEDAVAAAFAHTARLSGCPGNAEPLERAGRAFGRLAHLLDAVEDLGADRAVGAYNPLEATGTGLAEARGHCDAAHTDLRAAFDTLELRRSGLARTLLVTETARAITRAFATPDETRPPPPGLPKQVVGGLATAFSCGLYRPPWDPKHRRSFCKRHDCGNCRCDADCGRCDNCCCDCGG</sequence>
<name>A0ABN1NNL6_9ACTN</name>
<proteinExistence type="predicted"/>
<dbReference type="Pfam" id="PF18937">
    <property type="entry name" value="DUF5685"/>
    <property type="match status" value="1"/>
</dbReference>
<evidence type="ECO:0000313" key="2">
    <source>
        <dbReference type="Proteomes" id="UP001501578"/>
    </source>
</evidence>
<protein>
    <recommendedName>
        <fullName evidence="3">Regulatory protein</fullName>
    </recommendedName>
</protein>
<reference evidence="1 2" key="1">
    <citation type="journal article" date="2019" name="Int. J. Syst. Evol. Microbiol.">
        <title>The Global Catalogue of Microorganisms (GCM) 10K type strain sequencing project: providing services to taxonomists for standard genome sequencing and annotation.</title>
        <authorList>
            <consortium name="The Broad Institute Genomics Platform"/>
            <consortium name="The Broad Institute Genome Sequencing Center for Infectious Disease"/>
            <person name="Wu L."/>
            <person name="Ma J."/>
        </authorList>
    </citation>
    <scope>NUCLEOTIDE SEQUENCE [LARGE SCALE GENOMIC DNA]</scope>
    <source>
        <strain evidence="1 2">JCM 11136</strain>
    </source>
</reference>
<dbReference type="InterPro" id="IPR043740">
    <property type="entry name" value="DUF5685"/>
</dbReference>
<gene>
    <name evidence="1" type="ORF">GCM10009560_03240</name>
</gene>
<evidence type="ECO:0000313" key="1">
    <source>
        <dbReference type="EMBL" id="GAA0912479.1"/>
    </source>
</evidence>
<keyword evidence="2" id="KW-1185">Reference proteome</keyword>
<evidence type="ECO:0008006" key="3">
    <source>
        <dbReference type="Google" id="ProtNLM"/>
    </source>
</evidence>
<comment type="caution">
    <text evidence="1">The sequence shown here is derived from an EMBL/GenBank/DDBJ whole genome shotgun (WGS) entry which is preliminary data.</text>
</comment>
<dbReference type="EMBL" id="BAAAHQ010000001">
    <property type="protein sequence ID" value="GAA0912479.1"/>
    <property type="molecule type" value="Genomic_DNA"/>
</dbReference>
<accession>A0ABN1NNL6</accession>
<organism evidence="1 2">
    <name type="scientific">Nonomuraea longicatena</name>
    <dbReference type="NCBI Taxonomy" id="83682"/>
    <lineage>
        <taxon>Bacteria</taxon>
        <taxon>Bacillati</taxon>
        <taxon>Actinomycetota</taxon>
        <taxon>Actinomycetes</taxon>
        <taxon>Streptosporangiales</taxon>
        <taxon>Streptosporangiaceae</taxon>
        <taxon>Nonomuraea</taxon>
    </lineage>
</organism>